<feature type="region of interest" description="Disordered" evidence="1">
    <location>
        <begin position="164"/>
        <end position="216"/>
    </location>
</feature>
<accession>A0A9P6VC45</accession>
<feature type="compositionally biased region" description="Basic and acidic residues" evidence="1">
    <location>
        <begin position="353"/>
        <end position="366"/>
    </location>
</feature>
<evidence type="ECO:0000313" key="3">
    <source>
        <dbReference type="EMBL" id="KAG0644942.1"/>
    </source>
</evidence>
<proteinExistence type="predicted"/>
<name>A0A9P6VC45_9HELO</name>
<evidence type="ECO:0000259" key="2">
    <source>
        <dbReference type="PROSITE" id="PS50090"/>
    </source>
</evidence>
<feature type="compositionally biased region" description="Basic and acidic residues" evidence="1">
    <location>
        <begin position="198"/>
        <end position="216"/>
    </location>
</feature>
<dbReference type="AlphaFoldDB" id="A0A9P6VC45"/>
<feature type="compositionally biased region" description="Acidic residues" evidence="1">
    <location>
        <begin position="369"/>
        <end position="378"/>
    </location>
</feature>
<evidence type="ECO:0000313" key="4">
    <source>
        <dbReference type="Proteomes" id="UP000785200"/>
    </source>
</evidence>
<feature type="compositionally biased region" description="Basic and acidic residues" evidence="1">
    <location>
        <begin position="634"/>
        <end position="650"/>
    </location>
</feature>
<gene>
    <name evidence="3" type="ORF">D0Z07_9333</name>
</gene>
<keyword evidence="4" id="KW-1185">Reference proteome</keyword>
<dbReference type="PROSITE" id="PS50090">
    <property type="entry name" value="MYB_LIKE"/>
    <property type="match status" value="1"/>
</dbReference>
<feature type="region of interest" description="Disordered" evidence="1">
    <location>
        <begin position="338"/>
        <end position="407"/>
    </location>
</feature>
<dbReference type="EMBL" id="VNKQ01000021">
    <property type="protein sequence ID" value="KAG0644942.1"/>
    <property type="molecule type" value="Genomic_DNA"/>
</dbReference>
<dbReference type="CDD" id="cd00167">
    <property type="entry name" value="SANT"/>
    <property type="match status" value="1"/>
</dbReference>
<feature type="compositionally biased region" description="Low complexity" evidence="1">
    <location>
        <begin position="164"/>
        <end position="178"/>
    </location>
</feature>
<comment type="caution">
    <text evidence="3">The sequence shown here is derived from an EMBL/GenBank/DDBJ whole genome shotgun (WGS) entry which is preliminary data.</text>
</comment>
<dbReference type="InterPro" id="IPR001005">
    <property type="entry name" value="SANT/Myb"/>
</dbReference>
<dbReference type="Proteomes" id="UP000785200">
    <property type="component" value="Unassembled WGS sequence"/>
</dbReference>
<protein>
    <recommendedName>
        <fullName evidence="2">Myb-like domain-containing protein</fullName>
    </recommendedName>
</protein>
<sequence length="890" mass="99323">MATLQSTQFDRFAFPLPTPPLCNSNALWPSEPMHSIRSLNAAGIKKVNGTVLASSQIKANGITAVTAEAHERALADNGHNSDDDFPPLEELYRATLPQPQILPQSPKPLQDQIGLQGVHDITKSTPVESALYSLPQSSSSGDYGWTNETIAKLEKELGLALGEQQVESSSASTTASQSLRLAKAPQEDIQSRQQSETTGRRPEELQDTSRRETPALELWEKPDLAEIIDTDDLKDREATKALLAAQSKIPKTKEHFFRLRGIRVRQLVSRQTKTTQYRVVWGDPPNSSVLVAELKGSTPLPICDAQCEILGYPSTPTRDENDHASQASRSLLPLANPALQGKPTIPIQGYPDAHSEISTDTHRSANMDDNNDSCDTSDEDVRPTKRRRRHSVSAVASPHRQHSPTITTSIEAGDAQPQLEHECLSAVLDKKQHHDSRHSRSSSKVIEALPAAEYQEWPFQGFLKCTRVGKETTYNLEFRLPFTYDHPHFPTDSLEVAFCSRENARPRPLYRTSHSPFVYSKTRSAKAKLPTTRNLWTKQEDRIVVQMKADGCSWEDIRDALPHRSMGSIQVRYSTKLKCAAGHCTVCAKSEATMYPPAYCRNHPSDHLPMARSAVDEHELVRTALNSDIFEEEERQRQKEGEQDDREYGQDHINEDGRQLQQEVKEDVTATLTSEKVGDIHLSSKDESLRLAIQHLFPELSQDNGNTSFNNPIYKKRKRHLKQRSKPKYRPHAKLPVVRDGRDGRGICFSQLAQLIESVGHVGRINDFTIKTIEQHSFLLTGFSRHTSSTLSSGTILSPTIEANCVLVNTPSTTLQHSRAVGARALLAGESKASSSDNESSLSDSDPDLSSDDNACSNEQRLLAYKKEDKSWGWIFKKFPGRTQAVVRTR</sequence>
<evidence type="ECO:0000256" key="1">
    <source>
        <dbReference type="SAM" id="MobiDB-lite"/>
    </source>
</evidence>
<feature type="domain" description="Myb-like" evidence="2">
    <location>
        <begin position="528"/>
        <end position="577"/>
    </location>
</feature>
<feature type="region of interest" description="Disordered" evidence="1">
    <location>
        <begin position="831"/>
        <end position="855"/>
    </location>
</feature>
<reference evidence="3" key="1">
    <citation type="submission" date="2019-07" db="EMBL/GenBank/DDBJ databases">
        <title>Hyphodiscus hymeniophilus genome sequencing and assembly.</title>
        <authorList>
            <person name="Kramer G."/>
            <person name="Nodwell J."/>
        </authorList>
    </citation>
    <scope>NUCLEOTIDE SEQUENCE</scope>
    <source>
        <strain evidence="3">ATCC 34498</strain>
    </source>
</reference>
<dbReference type="OrthoDB" id="3563077at2759"/>
<feature type="compositionally biased region" description="Low complexity" evidence="1">
    <location>
        <begin position="831"/>
        <end position="844"/>
    </location>
</feature>
<feature type="region of interest" description="Disordered" evidence="1">
    <location>
        <begin position="625"/>
        <end position="650"/>
    </location>
</feature>
<organism evidence="3 4">
    <name type="scientific">Hyphodiscus hymeniophilus</name>
    <dbReference type="NCBI Taxonomy" id="353542"/>
    <lineage>
        <taxon>Eukaryota</taxon>
        <taxon>Fungi</taxon>
        <taxon>Dikarya</taxon>
        <taxon>Ascomycota</taxon>
        <taxon>Pezizomycotina</taxon>
        <taxon>Leotiomycetes</taxon>
        <taxon>Helotiales</taxon>
        <taxon>Hyphodiscaceae</taxon>
        <taxon>Hyphodiscus</taxon>
    </lineage>
</organism>